<comment type="caution">
    <text evidence="2">The sequence shown here is derived from an EMBL/GenBank/DDBJ whole genome shotgun (WGS) entry which is preliminary data.</text>
</comment>
<dbReference type="Proteomes" id="UP000669179">
    <property type="component" value="Unassembled WGS sequence"/>
</dbReference>
<feature type="transmembrane region" description="Helical" evidence="1">
    <location>
        <begin position="178"/>
        <end position="197"/>
    </location>
</feature>
<feature type="transmembrane region" description="Helical" evidence="1">
    <location>
        <begin position="149"/>
        <end position="172"/>
    </location>
</feature>
<organism evidence="2 3">
    <name type="scientific">Actinomadura barringtoniae</name>
    <dbReference type="NCBI Taxonomy" id="1427535"/>
    <lineage>
        <taxon>Bacteria</taxon>
        <taxon>Bacillati</taxon>
        <taxon>Actinomycetota</taxon>
        <taxon>Actinomycetes</taxon>
        <taxon>Streptosporangiales</taxon>
        <taxon>Thermomonosporaceae</taxon>
        <taxon>Actinomadura</taxon>
    </lineage>
</organism>
<sequence>MGPSKGDLWGISDQTFLIAYASAGVVCLVLALAVRIAVRGGHPATREIHPYEASYLTGGGRHAIATSLMALRLDGAVDVTPDGQVWAAGPLRTATTPLDQAIHAAVQRGEGGTTARLTVDDGVRQAIEDLRDGLAVQGLALSKSGRRTVYLASLPLKAVILLGLVRWVWMIFDHHMSARAFLVFPVIFVLVAAFNLVGGKDRETTRAGRAALRELAERNAHLDPKMSPAWATYGIGGAALGVALFGTAALMSIDPAFSQTMGLGRYLQLAGSSASSGWSGSSSSSSSGVVCSSTASVCSSSGCGGGSSCGGGGSSCGGGSGCGSSCGGGSGCGGGGG</sequence>
<evidence type="ECO:0000256" key="1">
    <source>
        <dbReference type="SAM" id="Phobius"/>
    </source>
</evidence>
<accession>A0A939T4G5</accession>
<feature type="transmembrane region" description="Helical" evidence="1">
    <location>
        <begin position="17"/>
        <end position="38"/>
    </location>
</feature>
<protein>
    <submittedName>
        <fullName evidence="2">TIGR04222 domain-containing membrane protein</fullName>
    </submittedName>
</protein>
<keyword evidence="1" id="KW-1133">Transmembrane helix</keyword>
<dbReference type="NCBIfam" id="TIGR04222">
    <property type="entry name" value="near_uncomplex"/>
    <property type="match status" value="1"/>
</dbReference>
<feature type="transmembrane region" description="Helical" evidence="1">
    <location>
        <begin position="230"/>
        <end position="251"/>
    </location>
</feature>
<evidence type="ECO:0000313" key="2">
    <source>
        <dbReference type="EMBL" id="MBO2452526.1"/>
    </source>
</evidence>
<keyword evidence="1" id="KW-0812">Transmembrane</keyword>
<dbReference type="RefSeq" id="WP_208260538.1">
    <property type="nucleotide sequence ID" value="NZ_JAGEOJ010000016.1"/>
</dbReference>
<dbReference type="EMBL" id="JAGEOJ010000016">
    <property type="protein sequence ID" value="MBO2452526.1"/>
    <property type="molecule type" value="Genomic_DNA"/>
</dbReference>
<gene>
    <name evidence="2" type="ORF">J4573_35920</name>
</gene>
<dbReference type="InterPro" id="IPR026467">
    <property type="entry name" value="Ser/Gly_Cys_C_dom"/>
</dbReference>
<reference evidence="2" key="1">
    <citation type="submission" date="2021-03" db="EMBL/GenBank/DDBJ databases">
        <authorList>
            <person name="Kanchanasin P."/>
            <person name="Saeng-In P."/>
            <person name="Phongsopitanun W."/>
            <person name="Yuki M."/>
            <person name="Kudo T."/>
            <person name="Ohkuma M."/>
            <person name="Tanasupawat S."/>
        </authorList>
    </citation>
    <scope>NUCLEOTIDE SEQUENCE</scope>
    <source>
        <strain evidence="2">GKU 128</strain>
    </source>
</reference>
<keyword evidence="3" id="KW-1185">Reference proteome</keyword>
<evidence type="ECO:0000313" key="3">
    <source>
        <dbReference type="Proteomes" id="UP000669179"/>
    </source>
</evidence>
<proteinExistence type="predicted"/>
<keyword evidence="1" id="KW-0472">Membrane</keyword>
<dbReference type="AlphaFoldDB" id="A0A939T4G5"/>
<name>A0A939T4G5_9ACTN</name>